<dbReference type="AlphaFoldDB" id="L8WGY9"/>
<reference evidence="1 2" key="1">
    <citation type="journal article" date="2013" name="Nat. Commun.">
        <title>The evolution and pathogenic mechanisms of the rice sheath blight pathogen.</title>
        <authorList>
            <person name="Zheng A."/>
            <person name="Lin R."/>
            <person name="Xu L."/>
            <person name="Qin P."/>
            <person name="Tang C."/>
            <person name="Ai P."/>
            <person name="Zhang D."/>
            <person name="Liu Y."/>
            <person name="Sun Z."/>
            <person name="Feng H."/>
            <person name="Wang Y."/>
            <person name="Chen Y."/>
            <person name="Liang X."/>
            <person name="Fu R."/>
            <person name="Li Q."/>
            <person name="Zhang J."/>
            <person name="Yu X."/>
            <person name="Xie Z."/>
            <person name="Ding L."/>
            <person name="Guan P."/>
            <person name="Tang J."/>
            <person name="Liang Y."/>
            <person name="Wang S."/>
            <person name="Deng Q."/>
            <person name="Li S."/>
            <person name="Zhu J."/>
            <person name="Wang L."/>
            <person name="Liu H."/>
            <person name="Li P."/>
        </authorList>
    </citation>
    <scope>NUCLEOTIDE SEQUENCE [LARGE SCALE GENOMIC DNA]</scope>
    <source>
        <strain evidence="2">AG-1 IA</strain>
    </source>
</reference>
<name>L8WGY9_THACA</name>
<keyword evidence="2" id="KW-1185">Reference proteome</keyword>
<protein>
    <submittedName>
        <fullName evidence="1">Uncharacterized protein</fullName>
    </submittedName>
</protein>
<evidence type="ECO:0000313" key="2">
    <source>
        <dbReference type="Proteomes" id="UP000011668"/>
    </source>
</evidence>
<dbReference type="EMBL" id="AFRT01005804">
    <property type="protein sequence ID" value="ELU35654.1"/>
    <property type="molecule type" value="Genomic_DNA"/>
</dbReference>
<evidence type="ECO:0000313" key="1">
    <source>
        <dbReference type="EMBL" id="ELU35654.1"/>
    </source>
</evidence>
<dbReference type="HOGENOM" id="CLU_2198787_0_0_1"/>
<dbReference type="Proteomes" id="UP000011668">
    <property type="component" value="Unassembled WGS sequence"/>
</dbReference>
<gene>
    <name evidence="1" type="ORF">AG1IA_10316</name>
</gene>
<accession>L8WGY9</accession>
<proteinExistence type="predicted"/>
<sequence length="108" mass="12068">MLVYTSNGMTDRDLFQSILRPCRSSRALSAPSPSPQDPGVSLSGLVSGFERRDVRNDIRSGDESRLVSVRGSDFWNRPSLTRSGEAVPIHLILTVLDDSFIAFWSKRR</sequence>
<organism evidence="1 2">
    <name type="scientific">Thanatephorus cucumeris (strain AG1-IA)</name>
    <name type="common">Rice sheath blight fungus</name>
    <name type="synonym">Rhizoctonia solani</name>
    <dbReference type="NCBI Taxonomy" id="983506"/>
    <lineage>
        <taxon>Eukaryota</taxon>
        <taxon>Fungi</taxon>
        <taxon>Dikarya</taxon>
        <taxon>Basidiomycota</taxon>
        <taxon>Agaricomycotina</taxon>
        <taxon>Agaricomycetes</taxon>
        <taxon>Cantharellales</taxon>
        <taxon>Ceratobasidiaceae</taxon>
        <taxon>Rhizoctonia</taxon>
        <taxon>Rhizoctonia solani AG-1</taxon>
    </lineage>
</organism>
<comment type="caution">
    <text evidence="1">The sequence shown here is derived from an EMBL/GenBank/DDBJ whole genome shotgun (WGS) entry which is preliminary data.</text>
</comment>